<dbReference type="EMBL" id="JAAATY010000005">
    <property type="protein sequence ID" value="NRN64945.1"/>
    <property type="molecule type" value="Genomic_DNA"/>
</dbReference>
<gene>
    <name evidence="1" type="ORF">GC106_21510</name>
</gene>
<sequence length="307" mass="33555">MLTDEQVAARTDRAREAAAAAGRDLGLTVTEPHVLYSVFSVIVHLAPSPVVARVPTVLPPWSTPEIQAADQKRELAVAGWLADQGHPVVAPSPLVPREPVRRDGFSMTFWQYVEQVEGAQTSPERAAGLAAGLHRALRDYPGELPFLGSFDPFFDKSFEFLADRPDLVSPADVDRAVREWQAVRPLVASETAFTTAFPHVGVQAIHGDSPLYNLIATPRGELCSDFELVTRGPVEWDLSFAGPEGEKAYDEVAPKPLNERVLRLMEGIRMLQVVACHAQVPDMPSLGEGMKPAIEAWRAMPPLTDLL</sequence>
<accession>A0ABX2F0W6</accession>
<dbReference type="Proteomes" id="UP000763557">
    <property type="component" value="Unassembled WGS sequence"/>
</dbReference>
<name>A0ABX2F0W6_9PSEU</name>
<evidence type="ECO:0000313" key="2">
    <source>
        <dbReference type="Proteomes" id="UP000763557"/>
    </source>
</evidence>
<keyword evidence="2" id="KW-1185">Reference proteome</keyword>
<dbReference type="SUPFAM" id="SSF56112">
    <property type="entry name" value="Protein kinase-like (PK-like)"/>
    <property type="match status" value="1"/>
</dbReference>
<organism evidence="1 2">
    <name type="scientific">Kibdelosporangium persicum</name>
    <dbReference type="NCBI Taxonomy" id="2698649"/>
    <lineage>
        <taxon>Bacteria</taxon>
        <taxon>Bacillati</taxon>
        <taxon>Actinomycetota</taxon>
        <taxon>Actinomycetes</taxon>
        <taxon>Pseudonocardiales</taxon>
        <taxon>Pseudonocardiaceae</taxon>
        <taxon>Kibdelosporangium</taxon>
    </lineage>
</organism>
<dbReference type="InterPro" id="IPR011009">
    <property type="entry name" value="Kinase-like_dom_sf"/>
</dbReference>
<evidence type="ECO:0000313" key="1">
    <source>
        <dbReference type="EMBL" id="NRN64945.1"/>
    </source>
</evidence>
<reference evidence="1 2" key="1">
    <citation type="submission" date="2020-01" db="EMBL/GenBank/DDBJ databases">
        <title>Kibdelosporangium persica a novel Actinomycetes from a hot desert in Iran.</title>
        <authorList>
            <person name="Safaei N."/>
            <person name="Zaburannyi N."/>
            <person name="Mueller R."/>
            <person name="Wink J."/>
        </authorList>
    </citation>
    <scope>NUCLEOTIDE SEQUENCE [LARGE SCALE GENOMIC DNA]</scope>
    <source>
        <strain evidence="1 2">4NS15</strain>
    </source>
</reference>
<comment type="caution">
    <text evidence="1">The sequence shown here is derived from an EMBL/GenBank/DDBJ whole genome shotgun (WGS) entry which is preliminary data.</text>
</comment>
<protein>
    <submittedName>
        <fullName evidence="1">Aminoglycoside phosphotransferase</fullName>
    </submittedName>
</protein>
<proteinExistence type="predicted"/>